<dbReference type="RefSeq" id="WP_210595190.1">
    <property type="nucleotide sequence ID" value="NZ_JAGKSQ010000001.1"/>
</dbReference>
<dbReference type="InterPro" id="IPR036291">
    <property type="entry name" value="NAD(P)-bd_dom_sf"/>
</dbReference>
<dbReference type="Gene3D" id="3.40.50.720">
    <property type="entry name" value="NAD(P)-binding Rossmann-like Domain"/>
    <property type="match status" value="1"/>
</dbReference>
<gene>
    <name evidence="1" type="ORF">J7W16_01665</name>
</gene>
<accession>A0A940WSV7</accession>
<evidence type="ECO:0000313" key="2">
    <source>
        <dbReference type="Proteomes" id="UP000678228"/>
    </source>
</evidence>
<organism evidence="1 2">
    <name type="scientific">Halalkalibacter suaedae</name>
    <dbReference type="NCBI Taxonomy" id="2822140"/>
    <lineage>
        <taxon>Bacteria</taxon>
        <taxon>Bacillati</taxon>
        <taxon>Bacillota</taxon>
        <taxon>Bacilli</taxon>
        <taxon>Bacillales</taxon>
        <taxon>Bacillaceae</taxon>
        <taxon>Halalkalibacter</taxon>
    </lineage>
</organism>
<keyword evidence="2" id="KW-1185">Reference proteome</keyword>
<comment type="caution">
    <text evidence="1">The sequence shown here is derived from an EMBL/GenBank/DDBJ whole genome shotgun (WGS) entry which is preliminary data.</text>
</comment>
<name>A0A940WSV7_9BACI</name>
<evidence type="ECO:0008006" key="3">
    <source>
        <dbReference type="Google" id="ProtNLM"/>
    </source>
</evidence>
<sequence length="230" mass="25334">MKVIVGSGRLASLLVTMVNSKESFFIYGRNRKTVDALIEFRPSLKVSTKENLANADQLFLCLPAEGYSSFFEEVGPLLKKGVTIYHMATALSKEDVITYSHGKKVVPLKLAGHALQAKRDQDALFVVEQGFKDEIDQIRTWFPAVKITVGSEADVLRANSMATKAAVRMIIELKKELEMNNLSASLVDQMIKQTVSGVIRGYVENDLGHFAKKIAEDLEGKGGTPQNENG</sequence>
<dbReference type="AlphaFoldDB" id="A0A940WSV7"/>
<proteinExistence type="predicted"/>
<dbReference type="EMBL" id="JAGKSQ010000001">
    <property type="protein sequence ID" value="MBP3949822.1"/>
    <property type="molecule type" value="Genomic_DNA"/>
</dbReference>
<dbReference type="Proteomes" id="UP000678228">
    <property type="component" value="Unassembled WGS sequence"/>
</dbReference>
<reference evidence="1" key="1">
    <citation type="submission" date="2021-03" db="EMBL/GenBank/DDBJ databases">
        <title>Bacillus suaedae sp. nov., isolated from Suaeda aralocaspica.</title>
        <authorList>
            <person name="Lei R.F.R."/>
        </authorList>
    </citation>
    <scope>NUCLEOTIDE SEQUENCE</scope>
    <source>
        <strain evidence="1">YZJH907-2</strain>
    </source>
</reference>
<protein>
    <recommendedName>
        <fullName evidence="3">Pyrroline-5-carboxylate reductase catalytic N-terminal domain-containing protein</fullName>
    </recommendedName>
</protein>
<evidence type="ECO:0000313" key="1">
    <source>
        <dbReference type="EMBL" id="MBP3949822.1"/>
    </source>
</evidence>
<dbReference type="SUPFAM" id="SSF51735">
    <property type="entry name" value="NAD(P)-binding Rossmann-fold domains"/>
    <property type="match status" value="1"/>
</dbReference>